<proteinExistence type="predicted"/>
<evidence type="ECO:0000313" key="3">
    <source>
        <dbReference type="Proteomes" id="UP001144437"/>
    </source>
</evidence>
<dbReference type="InterPro" id="IPR008271">
    <property type="entry name" value="Ser/Thr_kinase_AS"/>
</dbReference>
<dbReference type="PANTHER" id="PTHR44167:SF30">
    <property type="entry name" value="PHOSPHORYLASE KINASE"/>
    <property type="match status" value="1"/>
</dbReference>
<dbReference type="SUPFAM" id="SSF56112">
    <property type="entry name" value="Protein kinase-like (PK-like)"/>
    <property type="match status" value="1"/>
</dbReference>
<dbReference type="InterPro" id="IPR000719">
    <property type="entry name" value="Prot_kinase_dom"/>
</dbReference>
<dbReference type="Proteomes" id="UP001144437">
    <property type="component" value="Segment"/>
</dbReference>
<feature type="domain" description="Protein kinase" evidence="1">
    <location>
        <begin position="23"/>
        <end position="391"/>
    </location>
</feature>
<evidence type="ECO:0000313" key="2">
    <source>
        <dbReference type="EMBL" id="QEG54074.1"/>
    </source>
</evidence>
<gene>
    <name evidence="2" type="primary">UL13</name>
</gene>
<protein>
    <submittedName>
        <fullName evidence="2">Serine/threonine-protein kinase UL13</fullName>
    </submittedName>
</protein>
<dbReference type="PROSITE" id="PS00108">
    <property type="entry name" value="PROTEIN_KINASE_ST"/>
    <property type="match status" value="1"/>
</dbReference>
<dbReference type="GO" id="GO:0005524">
    <property type="term" value="F:ATP binding"/>
    <property type="evidence" value="ECO:0007669"/>
    <property type="project" value="InterPro"/>
</dbReference>
<dbReference type="GeneID" id="80540265"/>
<dbReference type="KEGG" id="vg:80540265"/>
<dbReference type="SMART" id="SM00220">
    <property type="entry name" value="S_TKc"/>
    <property type="match status" value="1"/>
</dbReference>
<dbReference type="PROSITE" id="PS50011">
    <property type="entry name" value="PROTEIN_KINASE_DOM"/>
    <property type="match status" value="1"/>
</dbReference>
<dbReference type="GO" id="GO:0004674">
    <property type="term" value="F:protein serine/threonine kinase activity"/>
    <property type="evidence" value="ECO:0007669"/>
    <property type="project" value="TreeGrafter"/>
</dbReference>
<dbReference type="RefSeq" id="YP_010801603.1">
    <property type="nucleotide sequence ID" value="NC_076966.1"/>
</dbReference>
<dbReference type="Gene3D" id="1.10.510.10">
    <property type="entry name" value="Transferase(Phosphotransferase) domain 1"/>
    <property type="match status" value="1"/>
</dbReference>
<sequence>MPNDPSKICLKVNSDLNHRRINLEPYVFLGKGGYGSVFYSRSANVAVKTLALSDAFRWELAVSLIISSAARRPELAAIAKHFLQVYAFSTIERKIVMEYMRHDLRAYMAIHGRKSSPTTMAAFAREFRGLSKALAFFHVECGLMHLDIKQENILVNCDPQTGDPERLVLADFSIVSINGNSFLNKCCMICPNRVGLEGTRIINTDDAVNAIASEGILMYRVDKRPPEFLIDYCNGHRYCSGKVMDAMTSLALDLFALGQVVQEIMLECLCHTKNFGIKQQPELSSGSCADNLTLLQILSYRIALTDTILHPWSDLGFIEHPAGTVTAVVSQLKEAHDREAFVDFLDLWRNSLRRRAENVIVPRSFRAIFNIGILLCHFDQEIRRSVPFMSP</sequence>
<keyword evidence="2" id="KW-0418">Kinase</keyword>
<organism evidence="2 3">
    <name type="scientific">Cacatuid alphaherpesvirus 2</name>
    <dbReference type="NCBI Taxonomy" id="2604840"/>
    <lineage>
        <taxon>Viruses</taxon>
        <taxon>Duplodnaviria</taxon>
        <taxon>Heunggongvirae</taxon>
        <taxon>Peploviricota</taxon>
        <taxon>Herviviricetes</taxon>
        <taxon>Herpesvirales</taxon>
        <taxon>Orthoherpesviridae</taxon>
        <taxon>Alphaherpesvirinae</taxon>
        <taxon>Iltovirus</taxon>
        <taxon>Iltovirus cacatuidalpha2</taxon>
    </lineage>
</organism>
<name>A0A5B9R2N0_9ALPH</name>
<keyword evidence="3" id="KW-1185">Reference proteome</keyword>
<dbReference type="EMBL" id="MK360902">
    <property type="protein sequence ID" value="QEG54074.1"/>
    <property type="molecule type" value="Genomic_DNA"/>
</dbReference>
<dbReference type="InterPro" id="IPR011009">
    <property type="entry name" value="Kinase-like_dom_sf"/>
</dbReference>
<evidence type="ECO:0000259" key="1">
    <source>
        <dbReference type="PROSITE" id="PS50011"/>
    </source>
</evidence>
<accession>A0A5B9R2N0</accession>
<dbReference type="PANTHER" id="PTHR44167">
    <property type="entry name" value="OVARIAN-SPECIFIC SERINE/THREONINE-PROTEIN KINASE LOK-RELATED"/>
    <property type="match status" value="1"/>
</dbReference>
<reference evidence="2" key="1">
    <citation type="journal article" date="2019" name="Vet. Microbiol.">
        <title>Disease surveillance in wild Victorian cacatuids reveals co-infection with multiple agents and detection of novel avian viruses.</title>
        <authorList>
            <person name="Sutherland M."/>
            <person name="Sarker S."/>
            <person name="Vaz P.K."/>
            <person name="Legione A.R."/>
            <person name="Devlin J.M."/>
            <person name="Macwhirter P.L."/>
            <person name="Whiteley P.L."/>
            <person name="Raidal S.R."/>
        </authorList>
    </citation>
    <scope>NUCLEOTIDE SEQUENCE</scope>
    <source>
        <strain evidence="2">97-0001</strain>
    </source>
</reference>
<dbReference type="Pfam" id="PF00069">
    <property type="entry name" value="Pkinase"/>
    <property type="match status" value="1"/>
</dbReference>
<keyword evidence="2" id="KW-0808">Transferase</keyword>